<dbReference type="PANTHER" id="PTHR43228">
    <property type="entry name" value="TWO-COMPONENT RESPONSE REGULATOR"/>
    <property type="match status" value="1"/>
</dbReference>
<evidence type="ECO:0000313" key="4">
    <source>
        <dbReference type="Proteomes" id="UP000634134"/>
    </source>
</evidence>
<feature type="domain" description="Response regulatory" evidence="2">
    <location>
        <begin position="2"/>
        <end position="128"/>
    </location>
</feature>
<evidence type="ECO:0000256" key="1">
    <source>
        <dbReference type="PROSITE-ProRule" id="PRU00169"/>
    </source>
</evidence>
<reference evidence="4" key="1">
    <citation type="submission" date="2023-07" db="EMBL/GenBank/DDBJ databases">
        <title>Dyadobacter sp. nov 'subterranea' isolated from contaminted grondwater.</title>
        <authorList>
            <person name="Szabo I."/>
            <person name="Al-Omari J."/>
            <person name="Szerdahelyi S.G."/>
            <person name="Rado J."/>
        </authorList>
    </citation>
    <scope>NUCLEOTIDE SEQUENCE [LARGE SCALE GENOMIC DNA]</scope>
    <source>
        <strain evidence="4">UP-52</strain>
    </source>
</reference>
<proteinExistence type="predicted"/>
<sequence>MKLGIIDDEWICSFLAQKLIQKVVPDSEISHFKNGLEAIDFMKQNRLSPLSLPEFILLDINMPVANGWDFLDMLNDLEISNYHPVIYISSSSQDPEDIAMAKKYASVKGFLPKPLTPFKLAGVLDNIGE</sequence>
<dbReference type="Proteomes" id="UP000634134">
    <property type="component" value="Unassembled WGS sequence"/>
</dbReference>
<evidence type="ECO:0000259" key="2">
    <source>
        <dbReference type="PROSITE" id="PS50110"/>
    </source>
</evidence>
<gene>
    <name evidence="3" type="ORF">IEE83_06490</name>
</gene>
<dbReference type="Gene3D" id="3.40.50.2300">
    <property type="match status" value="1"/>
</dbReference>
<dbReference type="InterPro" id="IPR001789">
    <property type="entry name" value="Sig_transdc_resp-reg_receiver"/>
</dbReference>
<feature type="modified residue" description="4-aspartylphosphate" evidence="1">
    <location>
        <position position="59"/>
    </location>
</feature>
<evidence type="ECO:0000313" key="3">
    <source>
        <dbReference type="EMBL" id="MBE9461524.1"/>
    </source>
</evidence>
<keyword evidence="4" id="KW-1185">Reference proteome</keyword>
<dbReference type="InterPro" id="IPR052048">
    <property type="entry name" value="ST_Response_Regulator"/>
</dbReference>
<comment type="caution">
    <text evidence="3">The sequence shown here is derived from an EMBL/GenBank/DDBJ whole genome shotgun (WGS) entry which is preliminary data.</text>
</comment>
<protein>
    <submittedName>
        <fullName evidence="3">Response regulator</fullName>
    </submittedName>
</protein>
<dbReference type="PROSITE" id="PS50110">
    <property type="entry name" value="RESPONSE_REGULATORY"/>
    <property type="match status" value="1"/>
</dbReference>
<dbReference type="SUPFAM" id="SSF52172">
    <property type="entry name" value="CheY-like"/>
    <property type="match status" value="1"/>
</dbReference>
<dbReference type="Pfam" id="PF00072">
    <property type="entry name" value="Response_reg"/>
    <property type="match status" value="1"/>
</dbReference>
<keyword evidence="1" id="KW-0597">Phosphoprotein</keyword>
<dbReference type="SMART" id="SM00448">
    <property type="entry name" value="REC"/>
    <property type="match status" value="1"/>
</dbReference>
<accession>A0ABR9WBB5</accession>
<dbReference type="RefSeq" id="WP_194119797.1">
    <property type="nucleotide sequence ID" value="NZ_JACYGY010000001.1"/>
</dbReference>
<name>A0ABR9WBB5_9BACT</name>
<dbReference type="PANTHER" id="PTHR43228:SF1">
    <property type="entry name" value="TWO-COMPONENT RESPONSE REGULATOR ARR22"/>
    <property type="match status" value="1"/>
</dbReference>
<dbReference type="InterPro" id="IPR011006">
    <property type="entry name" value="CheY-like_superfamily"/>
</dbReference>
<dbReference type="EMBL" id="JACYGY010000001">
    <property type="protein sequence ID" value="MBE9461524.1"/>
    <property type="molecule type" value="Genomic_DNA"/>
</dbReference>
<organism evidence="3 4">
    <name type="scientific">Dyadobacter subterraneus</name>
    <dbReference type="NCBI Taxonomy" id="2773304"/>
    <lineage>
        <taxon>Bacteria</taxon>
        <taxon>Pseudomonadati</taxon>
        <taxon>Bacteroidota</taxon>
        <taxon>Cytophagia</taxon>
        <taxon>Cytophagales</taxon>
        <taxon>Spirosomataceae</taxon>
        <taxon>Dyadobacter</taxon>
    </lineage>
</organism>